<dbReference type="Proteomes" id="UP000250235">
    <property type="component" value="Unassembled WGS sequence"/>
</dbReference>
<accession>A0A2Z7BEU9</accession>
<gene>
    <name evidence="1" type="ORF">F511_31686</name>
</gene>
<reference evidence="1 2" key="1">
    <citation type="journal article" date="2015" name="Proc. Natl. Acad. Sci. U.S.A.">
        <title>The resurrection genome of Boea hygrometrica: A blueprint for survival of dehydration.</title>
        <authorList>
            <person name="Xiao L."/>
            <person name="Yang G."/>
            <person name="Zhang L."/>
            <person name="Yang X."/>
            <person name="Zhao S."/>
            <person name="Ji Z."/>
            <person name="Zhou Q."/>
            <person name="Hu M."/>
            <person name="Wang Y."/>
            <person name="Chen M."/>
            <person name="Xu Y."/>
            <person name="Jin H."/>
            <person name="Xiao X."/>
            <person name="Hu G."/>
            <person name="Bao F."/>
            <person name="Hu Y."/>
            <person name="Wan P."/>
            <person name="Li L."/>
            <person name="Deng X."/>
            <person name="Kuang T."/>
            <person name="Xiang C."/>
            <person name="Zhu J.K."/>
            <person name="Oliver M.J."/>
            <person name="He Y."/>
        </authorList>
    </citation>
    <scope>NUCLEOTIDE SEQUENCE [LARGE SCALE GENOMIC DNA]</scope>
    <source>
        <strain evidence="2">cv. XS01</strain>
    </source>
</reference>
<evidence type="ECO:0000313" key="1">
    <source>
        <dbReference type="EMBL" id="KZV32760.1"/>
    </source>
</evidence>
<organism evidence="1 2">
    <name type="scientific">Dorcoceras hygrometricum</name>
    <dbReference type="NCBI Taxonomy" id="472368"/>
    <lineage>
        <taxon>Eukaryota</taxon>
        <taxon>Viridiplantae</taxon>
        <taxon>Streptophyta</taxon>
        <taxon>Embryophyta</taxon>
        <taxon>Tracheophyta</taxon>
        <taxon>Spermatophyta</taxon>
        <taxon>Magnoliopsida</taxon>
        <taxon>eudicotyledons</taxon>
        <taxon>Gunneridae</taxon>
        <taxon>Pentapetalae</taxon>
        <taxon>asterids</taxon>
        <taxon>lamiids</taxon>
        <taxon>Lamiales</taxon>
        <taxon>Gesneriaceae</taxon>
        <taxon>Didymocarpoideae</taxon>
        <taxon>Trichosporeae</taxon>
        <taxon>Loxocarpinae</taxon>
        <taxon>Dorcoceras</taxon>
    </lineage>
</organism>
<protein>
    <submittedName>
        <fullName evidence="1">Uncharacterized protein</fullName>
    </submittedName>
</protein>
<proteinExistence type="predicted"/>
<evidence type="ECO:0000313" key="2">
    <source>
        <dbReference type="Proteomes" id="UP000250235"/>
    </source>
</evidence>
<keyword evidence="2" id="KW-1185">Reference proteome</keyword>
<dbReference type="AlphaFoldDB" id="A0A2Z7BEU9"/>
<dbReference type="EMBL" id="KV006354">
    <property type="protein sequence ID" value="KZV32760.1"/>
    <property type="molecule type" value="Genomic_DNA"/>
</dbReference>
<name>A0A2Z7BEU9_9LAMI</name>
<sequence length="224" mass="24334">MFITTTSAGACTPFYSVVVRTALYEHTQHHNIALSTKAVQMKYTICCAMHERVATDKGISNRMPNDRLNNKVAMSEEFGSYLGVCHDSEGGHIVGDSGATRACPAASQSPTLYQATTFRGWALPGASSMHSIIGREKTSFEGGFERYQPCSKLNCLPPAIEKDNGQVNSDEDFEKKRQQINTGPSDQLRATQIARGYQLAPNCSIQLSAYSNGTGLSAQFSAYS</sequence>